<dbReference type="Pfam" id="PF07715">
    <property type="entry name" value="Plug"/>
    <property type="match status" value="1"/>
</dbReference>
<comment type="subcellular location">
    <subcellularLocation>
        <location evidence="1 11">Cell outer membrane</location>
        <topology evidence="1 11">Multi-pass membrane protein</topology>
    </subcellularLocation>
</comment>
<keyword evidence="7" id="KW-0406">Ion transport</keyword>
<keyword evidence="9 11" id="KW-0472">Membrane</keyword>
<evidence type="ECO:0000313" key="13">
    <source>
        <dbReference type="EMBL" id="KEO71920.1"/>
    </source>
</evidence>
<sequence length="728" mass="80854">MGAGKDRGAITDGSGRFQLYQMSMGTKIKISYLGYESQIVVVNSPEEMIQVRLTPISTSLSEVTVTAFESDRKLMDIPAAIGYLGSRDLERFAIVSPHQAFSTLPGVKVHTTTIGRYQVKIRGGSMGTIGHGDNYKSYWNGIPITTSNGFNPLAYFDMGNVGNVSVIRGPSGSIYGAGINGVMLFESKEPTEGETSLQTDGLYGSYHTYRYNLEFASATDKGDIRLQYSQVHTDGYRQEAASDNEFISVSGNIRASEKGKVTFLAQYVDRFYGIPGNLNAGQVLENRKQPGNSPDFDNGLTTLSLMVGAAHDYRWNERWQNITSFSYLASEGTFLIGTPFFSLADETLVTSFSMRTATSYNFKTLGNRNGRWVIGGELTRGINQVNDFTDGFNSPIYSSRRSTDRVFLGFSQVEVDLPLDFTLMAGASFNNYFLGFREYLADDIPAFSKYVNDISPRLAITKKMGENIVLHGNISKGFTPPPRGAIDNTGRNINADLQSTTGLNQEIGIRGNLFDSRFHFDLITYRLNERNVILPKVMGNMGGIDLIRNENAGAINRLGIELTSAYDFRHLTGRNFSQAKLWTSYTYMHHVFDTYHSLQTAENEESIEISYSGKVIPGIHPHTLVKGADLAMRNGFYINATYSNYTGIYLNNENTDKDTAYAVLDFRSGIRRPLGSRFKGEIYAGINNALDERYTAVHNLNAFLGSYFDPAPGRNYYGGFSLKYFLLP</sequence>
<accession>A0A074KUG4</accession>
<evidence type="ECO:0000256" key="11">
    <source>
        <dbReference type="PROSITE-ProRule" id="PRU01360"/>
    </source>
</evidence>
<keyword evidence="14" id="KW-1185">Reference proteome</keyword>
<proteinExistence type="inferred from homology"/>
<name>A0A074KUG4_9BACT</name>
<evidence type="ECO:0000256" key="9">
    <source>
        <dbReference type="ARBA" id="ARBA00023136"/>
    </source>
</evidence>
<organism evidence="13 14">
    <name type="scientific">Anditalea andensis</name>
    <dbReference type="NCBI Taxonomy" id="1048983"/>
    <lineage>
        <taxon>Bacteria</taxon>
        <taxon>Pseudomonadati</taxon>
        <taxon>Bacteroidota</taxon>
        <taxon>Cytophagia</taxon>
        <taxon>Cytophagales</taxon>
        <taxon>Cytophagaceae</taxon>
        <taxon>Anditalea</taxon>
    </lineage>
</organism>
<evidence type="ECO:0000256" key="8">
    <source>
        <dbReference type="ARBA" id="ARBA00023077"/>
    </source>
</evidence>
<dbReference type="Proteomes" id="UP000027821">
    <property type="component" value="Unassembled WGS sequence"/>
</dbReference>
<evidence type="ECO:0000256" key="2">
    <source>
        <dbReference type="ARBA" id="ARBA00022448"/>
    </source>
</evidence>
<dbReference type="InterPro" id="IPR036942">
    <property type="entry name" value="Beta-barrel_TonB_sf"/>
</dbReference>
<dbReference type="EMBL" id="JMIH01000034">
    <property type="protein sequence ID" value="KEO71920.1"/>
    <property type="molecule type" value="Genomic_DNA"/>
</dbReference>
<dbReference type="PANTHER" id="PTHR32552">
    <property type="entry name" value="FERRICHROME IRON RECEPTOR-RELATED"/>
    <property type="match status" value="1"/>
</dbReference>
<comment type="similarity">
    <text evidence="11">Belongs to the TonB-dependent receptor family.</text>
</comment>
<dbReference type="eggNOG" id="COG4773">
    <property type="taxonomic scope" value="Bacteria"/>
</dbReference>
<protein>
    <recommendedName>
        <fullName evidence="12">TonB-dependent receptor plug domain-containing protein</fullName>
    </recommendedName>
</protein>
<dbReference type="Gene3D" id="2.40.170.20">
    <property type="entry name" value="TonB-dependent receptor, beta-barrel domain"/>
    <property type="match status" value="1"/>
</dbReference>
<evidence type="ECO:0000256" key="3">
    <source>
        <dbReference type="ARBA" id="ARBA00022452"/>
    </source>
</evidence>
<dbReference type="GO" id="GO:0009279">
    <property type="term" value="C:cell outer membrane"/>
    <property type="evidence" value="ECO:0007669"/>
    <property type="project" value="UniProtKB-SubCell"/>
</dbReference>
<dbReference type="AlphaFoldDB" id="A0A074KUG4"/>
<evidence type="ECO:0000313" key="14">
    <source>
        <dbReference type="Proteomes" id="UP000027821"/>
    </source>
</evidence>
<dbReference type="STRING" id="1048983.EL17_20605"/>
<evidence type="ECO:0000256" key="10">
    <source>
        <dbReference type="ARBA" id="ARBA00023237"/>
    </source>
</evidence>
<dbReference type="PANTHER" id="PTHR32552:SF81">
    <property type="entry name" value="TONB-DEPENDENT OUTER MEMBRANE RECEPTOR"/>
    <property type="match status" value="1"/>
</dbReference>
<dbReference type="InterPro" id="IPR008969">
    <property type="entry name" value="CarboxyPept-like_regulatory"/>
</dbReference>
<keyword evidence="3 11" id="KW-1134">Transmembrane beta strand</keyword>
<keyword evidence="10 11" id="KW-0998">Cell outer membrane</keyword>
<comment type="caution">
    <text evidence="13">The sequence shown here is derived from an EMBL/GenBank/DDBJ whole genome shotgun (WGS) entry which is preliminary data.</text>
</comment>
<dbReference type="InterPro" id="IPR012910">
    <property type="entry name" value="Plug_dom"/>
</dbReference>
<dbReference type="SUPFAM" id="SSF49464">
    <property type="entry name" value="Carboxypeptidase regulatory domain-like"/>
    <property type="match status" value="1"/>
</dbReference>
<gene>
    <name evidence="13" type="ORF">EL17_20605</name>
</gene>
<keyword evidence="2 11" id="KW-0813">Transport</keyword>
<dbReference type="Gene3D" id="2.170.130.10">
    <property type="entry name" value="TonB-dependent receptor, plug domain"/>
    <property type="match status" value="1"/>
</dbReference>
<evidence type="ECO:0000256" key="4">
    <source>
        <dbReference type="ARBA" id="ARBA00022496"/>
    </source>
</evidence>
<reference evidence="13 14" key="1">
    <citation type="submission" date="2014-04" db="EMBL/GenBank/DDBJ databases">
        <title>Characterization and application of a salt tolerant electro-active bacterium.</title>
        <authorList>
            <person name="Yang L."/>
            <person name="Wei S."/>
            <person name="Tay Q.X.M."/>
        </authorList>
    </citation>
    <scope>NUCLEOTIDE SEQUENCE [LARGE SCALE GENOMIC DNA]</scope>
    <source>
        <strain evidence="13 14">LY1</strain>
    </source>
</reference>
<keyword evidence="4" id="KW-0410">Iron transport</keyword>
<dbReference type="InterPro" id="IPR037066">
    <property type="entry name" value="Plug_dom_sf"/>
</dbReference>
<evidence type="ECO:0000256" key="5">
    <source>
        <dbReference type="ARBA" id="ARBA00022692"/>
    </source>
</evidence>
<dbReference type="InterPro" id="IPR039426">
    <property type="entry name" value="TonB-dep_rcpt-like"/>
</dbReference>
<feature type="domain" description="TonB-dependent receptor plug" evidence="12">
    <location>
        <begin position="74"/>
        <end position="182"/>
    </location>
</feature>
<evidence type="ECO:0000256" key="1">
    <source>
        <dbReference type="ARBA" id="ARBA00004571"/>
    </source>
</evidence>
<dbReference type="GO" id="GO:0006826">
    <property type="term" value="P:iron ion transport"/>
    <property type="evidence" value="ECO:0007669"/>
    <property type="project" value="UniProtKB-KW"/>
</dbReference>
<keyword evidence="6" id="KW-0408">Iron</keyword>
<evidence type="ECO:0000256" key="6">
    <source>
        <dbReference type="ARBA" id="ARBA00023004"/>
    </source>
</evidence>
<evidence type="ECO:0000256" key="7">
    <source>
        <dbReference type="ARBA" id="ARBA00023065"/>
    </source>
</evidence>
<dbReference type="SUPFAM" id="SSF56935">
    <property type="entry name" value="Porins"/>
    <property type="match status" value="1"/>
</dbReference>
<evidence type="ECO:0000259" key="12">
    <source>
        <dbReference type="Pfam" id="PF07715"/>
    </source>
</evidence>
<dbReference type="PROSITE" id="PS52016">
    <property type="entry name" value="TONB_DEPENDENT_REC_3"/>
    <property type="match status" value="1"/>
</dbReference>
<keyword evidence="5 11" id="KW-0812">Transmembrane</keyword>
<keyword evidence="8" id="KW-0798">TonB box</keyword>